<dbReference type="PROSITE" id="PS00908">
    <property type="entry name" value="MR_MLE_1"/>
    <property type="match status" value="1"/>
</dbReference>
<dbReference type="RefSeq" id="WP_131988625.1">
    <property type="nucleotide sequence ID" value="NZ_SMKL01000113.1"/>
</dbReference>
<reference evidence="3 4" key="1">
    <citation type="submission" date="2019-02" db="EMBL/GenBank/DDBJ databases">
        <title>Draft genome sequences of novel Actinobacteria.</title>
        <authorList>
            <person name="Sahin N."/>
            <person name="Ay H."/>
            <person name="Saygin H."/>
        </authorList>
    </citation>
    <scope>NUCLEOTIDE SEQUENCE [LARGE SCALE GENOMIC DNA]</scope>
    <source>
        <strain evidence="3 4">KC603</strain>
    </source>
</reference>
<evidence type="ECO:0000256" key="1">
    <source>
        <dbReference type="SAM" id="MobiDB-lite"/>
    </source>
</evidence>
<dbReference type="NCBIfam" id="NF011654">
    <property type="entry name" value="PRK15072.1"/>
    <property type="match status" value="1"/>
</dbReference>
<feature type="domain" description="Mandelate racemase/muconate lactonizing enzyme C-terminal" evidence="2">
    <location>
        <begin position="130"/>
        <end position="272"/>
    </location>
</feature>
<dbReference type="PANTHER" id="PTHR48080:SF6">
    <property type="entry name" value="STARVATION-SENSING PROTEIN RSPA"/>
    <property type="match status" value="1"/>
</dbReference>
<dbReference type="Pfam" id="PF02746">
    <property type="entry name" value="MR_MLE_N"/>
    <property type="match status" value="1"/>
</dbReference>
<comment type="caution">
    <text evidence="3">The sequence shown here is derived from an EMBL/GenBank/DDBJ whole genome shotgun (WGS) entry which is preliminary data.</text>
</comment>
<dbReference type="GO" id="GO:0008927">
    <property type="term" value="F:mannonate dehydratase activity"/>
    <property type="evidence" value="ECO:0007669"/>
    <property type="project" value="UniProtKB-ARBA"/>
</dbReference>
<dbReference type="AlphaFoldDB" id="A0A4R4RAB7"/>
<dbReference type="Proteomes" id="UP000295621">
    <property type="component" value="Unassembled WGS sequence"/>
</dbReference>
<dbReference type="GO" id="GO:0016052">
    <property type="term" value="P:carbohydrate catabolic process"/>
    <property type="evidence" value="ECO:0007669"/>
    <property type="project" value="UniProtKB-ARBA"/>
</dbReference>
<dbReference type="SFLD" id="SFLDG00033">
    <property type="entry name" value="mannonate_dehydratase"/>
    <property type="match status" value="1"/>
</dbReference>
<keyword evidence="4" id="KW-1185">Reference proteome</keyword>
<organism evidence="3 4">
    <name type="scientific">Jiangella ureilytica</name>
    <dbReference type="NCBI Taxonomy" id="2530374"/>
    <lineage>
        <taxon>Bacteria</taxon>
        <taxon>Bacillati</taxon>
        <taxon>Actinomycetota</taxon>
        <taxon>Actinomycetes</taxon>
        <taxon>Jiangellales</taxon>
        <taxon>Jiangellaceae</taxon>
        <taxon>Jiangella</taxon>
    </lineage>
</organism>
<dbReference type="GO" id="GO:0000287">
    <property type="term" value="F:magnesium ion binding"/>
    <property type="evidence" value="ECO:0007669"/>
    <property type="project" value="UniProtKB-ARBA"/>
</dbReference>
<dbReference type="InterPro" id="IPR034589">
    <property type="entry name" value="D-mannonate_dehydratase-like"/>
</dbReference>
<name>A0A4R4RAB7_9ACTN</name>
<dbReference type="SMART" id="SM00922">
    <property type="entry name" value="MR_MLE"/>
    <property type="match status" value="1"/>
</dbReference>
<dbReference type="InterPro" id="IPR013341">
    <property type="entry name" value="Mandelate_racemase_N_dom"/>
</dbReference>
<dbReference type="SFLD" id="SFLDS00001">
    <property type="entry name" value="Enolase"/>
    <property type="match status" value="1"/>
</dbReference>
<accession>A0A4R4RAB7</accession>
<dbReference type="InterPro" id="IPR018110">
    <property type="entry name" value="Mandel_Rmase/mucon_lact_enz_CS"/>
</dbReference>
<dbReference type="SUPFAM" id="SSF54826">
    <property type="entry name" value="Enolase N-terminal domain-like"/>
    <property type="match status" value="1"/>
</dbReference>
<evidence type="ECO:0000259" key="2">
    <source>
        <dbReference type="SMART" id="SM00922"/>
    </source>
</evidence>
<dbReference type="InterPro" id="IPR036849">
    <property type="entry name" value="Enolase-like_C_sf"/>
</dbReference>
<evidence type="ECO:0000313" key="4">
    <source>
        <dbReference type="Proteomes" id="UP000295621"/>
    </source>
</evidence>
<dbReference type="Gene3D" id="3.30.390.10">
    <property type="entry name" value="Enolase-like, N-terminal domain"/>
    <property type="match status" value="1"/>
</dbReference>
<protein>
    <submittedName>
        <fullName evidence="3">D-galactonate dehydratase family protein</fullName>
    </submittedName>
</protein>
<feature type="region of interest" description="Disordered" evidence="1">
    <location>
        <begin position="169"/>
        <end position="191"/>
    </location>
</feature>
<dbReference type="InterPro" id="IPR034593">
    <property type="entry name" value="DgoD-like"/>
</dbReference>
<dbReference type="EMBL" id="SMKL01000113">
    <property type="protein sequence ID" value="TDC45996.1"/>
    <property type="molecule type" value="Genomic_DNA"/>
</dbReference>
<dbReference type="InterPro" id="IPR029065">
    <property type="entry name" value="Enolase_C-like"/>
</dbReference>
<dbReference type="Pfam" id="PF13378">
    <property type="entry name" value="MR_MLE_C"/>
    <property type="match status" value="1"/>
</dbReference>
<dbReference type="GO" id="GO:0009063">
    <property type="term" value="P:amino acid catabolic process"/>
    <property type="evidence" value="ECO:0007669"/>
    <property type="project" value="InterPro"/>
</dbReference>
<dbReference type="InterPro" id="IPR029017">
    <property type="entry name" value="Enolase-like_N"/>
</dbReference>
<dbReference type="NCBIfam" id="NF043051">
    <property type="entry name" value="ManoateDhtManD"/>
    <property type="match status" value="1"/>
</dbReference>
<dbReference type="Gene3D" id="3.20.20.120">
    <property type="entry name" value="Enolase-like C-terminal domain"/>
    <property type="match status" value="1"/>
</dbReference>
<gene>
    <name evidence="3" type="ORF">E1212_27910</name>
</gene>
<dbReference type="OrthoDB" id="9802699at2"/>
<evidence type="ECO:0000313" key="3">
    <source>
        <dbReference type="EMBL" id="TDC45996.1"/>
    </source>
</evidence>
<dbReference type="InterPro" id="IPR013342">
    <property type="entry name" value="Mandelate_racemase_C"/>
</dbReference>
<dbReference type="SUPFAM" id="SSF51604">
    <property type="entry name" value="Enolase C-terminal domain-like"/>
    <property type="match status" value="1"/>
</dbReference>
<sequence>MTTIESAEVIVTSPDRNFVTLRLTTDEGLVGLGDATLNGRELAVVSYLRDHVVPLLLGRDPHRIEDTWQFLYRGAYWRRGPVTMAAIAAVDVALWDLKARAAGMPLYQLLGGASRTGLLAYGHASGRDLPELFDSIRDHLDQGYRAIRIQTGVPGLQTIYGVASNARSAEPTGAAGGGRYDYEPAGRGAQPQEEDWDTRAYLRHLPGVFEAVRGEFGPELPLLHDGHHRMTPIEAARLGKALEPYDLFWLEDCTPAENQQGLRLVRQHTTTPLAIGEVFNTVWDYQTLITEQLIDYVRSAVTHTGGITALRKILDFAAQYQIKSGIHGPTDISPVGMAAALHLDLAIHNFGIQEYMKHGAKTDQVFQQSFRWEDGLLHPGDQPGLGVELDVDEAGQYPYVQAYLPYNRLADGTVHDW</sequence>
<dbReference type="PANTHER" id="PTHR48080">
    <property type="entry name" value="D-GALACTONATE DEHYDRATASE-RELATED"/>
    <property type="match status" value="1"/>
</dbReference>
<proteinExistence type="predicted"/>